<reference evidence="1" key="2">
    <citation type="submission" date="2025-08" db="UniProtKB">
        <authorList>
            <consortium name="Ensembl"/>
        </authorList>
    </citation>
    <scope>IDENTIFICATION</scope>
    <source>
        <strain evidence="1">broiler</strain>
    </source>
</reference>
<dbReference type="Ensembl" id="ENSGALT00010068248.1">
    <property type="protein sequence ID" value="ENSGALP00010041991.1"/>
    <property type="gene ID" value="ENSGALG00010028167.1"/>
</dbReference>
<protein>
    <submittedName>
        <fullName evidence="1">Uncharacterized protein</fullName>
    </submittedName>
</protein>
<name>A0A8V1AJM7_CHICK</name>
<reference evidence="1" key="3">
    <citation type="submission" date="2025-09" db="UniProtKB">
        <authorList>
            <consortium name="Ensembl"/>
        </authorList>
    </citation>
    <scope>IDENTIFICATION</scope>
    <source>
        <strain evidence="1">broiler</strain>
    </source>
</reference>
<organism evidence="1 2">
    <name type="scientific">Gallus gallus</name>
    <name type="common">Chicken</name>
    <dbReference type="NCBI Taxonomy" id="9031"/>
    <lineage>
        <taxon>Eukaryota</taxon>
        <taxon>Metazoa</taxon>
        <taxon>Chordata</taxon>
        <taxon>Craniata</taxon>
        <taxon>Vertebrata</taxon>
        <taxon>Euteleostomi</taxon>
        <taxon>Archelosauria</taxon>
        <taxon>Archosauria</taxon>
        <taxon>Dinosauria</taxon>
        <taxon>Saurischia</taxon>
        <taxon>Theropoda</taxon>
        <taxon>Coelurosauria</taxon>
        <taxon>Aves</taxon>
        <taxon>Neognathae</taxon>
        <taxon>Galloanserae</taxon>
        <taxon>Galliformes</taxon>
        <taxon>Phasianidae</taxon>
        <taxon>Phasianinae</taxon>
        <taxon>Gallus</taxon>
    </lineage>
</organism>
<reference evidence="1" key="1">
    <citation type="submission" date="2020-11" db="EMBL/GenBank/DDBJ databases">
        <title>Gallus gallus (Chicken) genome, bGalGal1, GRCg7b, maternal haplotype autosomes + Z &amp; W.</title>
        <authorList>
            <person name="Warren W."/>
            <person name="Formenti G."/>
            <person name="Fedrigo O."/>
            <person name="Haase B."/>
            <person name="Mountcastle J."/>
            <person name="Balacco J."/>
            <person name="Tracey A."/>
            <person name="Schneider V."/>
            <person name="Okimoto R."/>
            <person name="Cheng H."/>
            <person name="Hawken R."/>
            <person name="Howe K."/>
            <person name="Jarvis E.D."/>
        </authorList>
    </citation>
    <scope>NUCLEOTIDE SEQUENCE [LARGE SCALE GENOMIC DNA]</scope>
    <source>
        <strain evidence="1">Broiler</strain>
    </source>
</reference>
<dbReference type="GeneTree" id="ENSGT01070000256962"/>
<evidence type="ECO:0000313" key="2">
    <source>
        <dbReference type="Proteomes" id="UP000000539"/>
    </source>
</evidence>
<evidence type="ECO:0000313" key="1">
    <source>
        <dbReference type="Ensembl" id="ENSGALP00010041991.1"/>
    </source>
</evidence>
<proteinExistence type="predicted"/>
<accession>A0A8V1AJM7</accession>
<keyword evidence="2" id="KW-1185">Reference proteome</keyword>
<dbReference type="Proteomes" id="UP000000539">
    <property type="component" value="Chromosome 17"/>
</dbReference>
<sequence>MERANTITYLKGETIGTEMRKKGNKGCAATGLEKFPKNINRLHVTQLSIVCPFKYLVYMERQRKERPKKKQQMYCTGHEVSRKKSTTQVMRLKARRSAISPGETTNAIHKEPEGVPAKDKAWRNKSSGHYPSAVETVNQKVSPYKHKHFKHCHSLSENSDRFKLNFFFSKSASLALLHLENQRRSF</sequence>
<dbReference type="AlphaFoldDB" id="A0A8V1AJM7"/>